<accession>A0AAU9BSP2</accession>
<gene>
    <name evidence="2" type="ORF">OIPHN260_08070</name>
</gene>
<name>A0AAU9BSP2_9ENTR</name>
<protein>
    <submittedName>
        <fullName evidence="2">Uncharacterized protein</fullName>
    </submittedName>
</protein>
<feature type="transmembrane region" description="Helical" evidence="1">
    <location>
        <begin position="390"/>
        <end position="412"/>
    </location>
</feature>
<reference evidence="2" key="1">
    <citation type="journal article" date="2020" name="J Glob Antimicrob Resist">
        <title>Genomic characterization of clinical Enterobacter roggenkampii co-harboring blaIMP-1- and blaGES-5-encoding IncP6 and mcr-9-encoding IncHI2 plasmids isolated in Japan.</title>
        <authorList>
            <person name="Umeda K."/>
            <person name="Nakamura H."/>
            <person name="Fukuda A."/>
            <person name="Matsumoto Y."/>
            <person name="Motooka D."/>
            <person name="Nakamura S."/>
            <person name="Yasui Y."/>
            <person name="Yoshida H."/>
            <person name="Kawahara R."/>
        </authorList>
    </citation>
    <scope>NUCLEOTIDE SEQUENCE</scope>
    <source>
        <strain evidence="2">OIPH-N260</strain>
    </source>
</reference>
<proteinExistence type="predicted"/>
<dbReference type="RefSeq" id="WP_047746156.1">
    <property type="nucleotide sequence ID" value="NZ_AP023447.1"/>
</dbReference>
<dbReference type="Proteomes" id="UP000595858">
    <property type="component" value="Chromosome"/>
</dbReference>
<feature type="transmembrane region" description="Helical" evidence="1">
    <location>
        <begin position="20"/>
        <end position="38"/>
    </location>
</feature>
<dbReference type="AlphaFoldDB" id="A0AAU9BSP2"/>
<feature type="transmembrane region" description="Helical" evidence="1">
    <location>
        <begin position="50"/>
        <end position="73"/>
    </location>
</feature>
<organism evidence="2 3">
    <name type="scientific">Enterobacter roggenkampii</name>
    <dbReference type="NCBI Taxonomy" id="1812935"/>
    <lineage>
        <taxon>Bacteria</taxon>
        <taxon>Pseudomonadati</taxon>
        <taxon>Pseudomonadota</taxon>
        <taxon>Gammaproteobacteria</taxon>
        <taxon>Enterobacterales</taxon>
        <taxon>Enterobacteriaceae</taxon>
        <taxon>Enterobacter</taxon>
        <taxon>Enterobacter cloacae complex</taxon>
    </lineage>
</organism>
<keyword evidence="1" id="KW-0472">Membrane</keyword>
<feature type="transmembrane region" description="Helical" evidence="1">
    <location>
        <begin position="424"/>
        <end position="447"/>
    </location>
</feature>
<keyword evidence="1" id="KW-1133">Transmembrane helix</keyword>
<evidence type="ECO:0000256" key="1">
    <source>
        <dbReference type="SAM" id="Phobius"/>
    </source>
</evidence>
<evidence type="ECO:0000313" key="3">
    <source>
        <dbReference type="Proteomes" id="UP000595858"/>
    </source>
</evidence>
<evidence type="ECO:0000313" key="2">
    <source>
        <dbReference type="EMBL" id="BCL41305.1"/>
    </source>
</evidence>
<dbReference type="EMBL" id="AP023447">
    <property type="protein sequence ID" value="BCL41305.1"/>
    <property type="molecule type" value="Genomic_DNA"/>
</dbReference>
<sequence>MEWWLYSKQKDADVKMPTLAIVAVYIVAVVMGIILEIVNWPQNKHVTLFFFLPSVLLPLSLVTCLVFALKMIISTSVNYAETRKYIAKERAIRLKRFARQNLTIAAWSVLSPVDQLALNMLKLEGEFPLAPKTPLKIEATEAFDQTPDEAVFSRLLAPMADKLKMSAYQLRQTYVWVRGGDANCVEDLRRVLGNLKLHSAQSGKIQFISECPDYSLIGEWIAASDKFIVNRLLIVVDMHGEDGDSKRMENACAFLFTNQYVHTEGEKPVYLYQPMSKITDVEETMPVYLDVGPVTAPKALWYSGLSRTEKYPLMQALDAKNAVMERLEMESSLGEKSEGYRWLALALAADAVKYAQGTQLVANSAMNKFSITALSSQDTHVSETCRWDVWLHPFINGVMTGLFLLFSLFFIMMITNKPGEMPSILVLAASIILSVLVPAVTGALLSITSSNRAYRDMGY</sequence>
<keyword evidence="1" id="KW-0812">Transmembrane</keyword>